<protein>
    <submittedName>
        <fullName evidence="1">Uncharacterized protein</fullName>
    </submittedName>
</protein>
<keyword evidence="2" id="KW-1185">Reference proteome</keyword>
<reference evidence="1" key="2">
    <citation type="submission" date="2022-06" db="UniProtKB">
        <authorList>
            <consortium name="EnsemblMetazoa"/>
        </authorList>
    </citation>
    <scope>IDENTIFICATION</scope>
    <source>
        <strain evidence="1">PS312</strain>
    </source>
</reference>
<dbReference type="Proteomes" id="UP000005239">
    <property type="component" value="Unassembled WGS sequence"/>
</dbReference>
<sequence>MADELELDLMMISMRSAGPRSPAACALRTCANLPPMPDTGGWYCMRVDITAQSAKIKVQRCGPGLVGR</sequence>
<dbReference type="AlphaFoldDB" id="A0A2A6C7U2"/>
<reference evidence="2" key="1">
    <citation type="journal article" date="2008" name="Nat. Genet.">
        <title>The Pristionchus pacificus genome provides a unique perspective on nematode lifestyle and parasitism.</title>
        <authorList>
            <person name="Dieterich C."/>
            <person name="Clifton S.W."/>
            <person name="Schuster L.N."/>
            <person name="Chinwalla A."/>
            <person name="Delehaunty K."/>
            <person name="Dinkelacker I."/>
            <person name="Fulton L."/>
            <person name="Fulton R."/>
            <person name="Godfrey J."/>
            <person name="Minx P."/>
            <person name="Mitreva M."/>
            <person name="Roeseler W."/>
            <person name="Tian H."/>
            <person name="Witte H."/>
            <person name="Yang S.P."/>
            <person name="Wilson R.K."/>
            <person name="Sommer R.J."/>
        </authorList>
    </citation>
    <scope>NUCLEOTIDE SEQUENCE [LARGE SCALE GENOMIC DNA]</scope>
    <source>
        <strain evidence="2">PS312</strain>
    </source>
</reference>
<evidence type="ECO:0000313" key="2">
    <source>
        <dbReference type="Proteomes" id="UP000005239"/>
    </source>
</evidence>
<organism evidence="1 2">
    <name type="scientific">Pristionchus pacificus</name>
    <name type="common">Parasitic nematode worm</name>
    <dbReference type="NCBI Taxonomy" id="54126"/>
    <lineage>
        <taxon>Eukaryota</taxon>
        <taxon>Metazoa</taxon>
        <taxon>Ecdysozoa</taxon>
        <taxon>Nematoda</taxon>
        <taxon>Chromadorea</taxon>
        <taxon>Rhabditida</taxon>
        <taxon>Rhabditina</taxon>
        <taxon>Diplogasteromorpha</taxon>
        <taxon>Diplogasteroidea</taxon>
        <taxon>Neodiplogasteridae</taxon>
        <taxon>Pristionchus</taxon>
    </lineage>
</organism>
<proteinExistence type="predicted"/>
<gene>
    <name evidence="1" type="primary">WBGene00204629</name>
</gene>
<dbReference type="EnsemblMetazoa" id="PPA31765.1">
    <property type="protein sequence ID" value="PPA31765.1"/>
    <property type="gene ID" value="WBGene00204629"/>
</dbReference>
<accession>A0A8R1YT47</accession>
<name>A0A2A6C7U2_PRIPA</name>
<evidence type="ECO:0000313" key="1">
    <source>
        <dbReference type="EnsemblMetazoa" id="PPA31765.1"/>
    </source>
</evidence>
<accession>A0A2A6C7U2</accession>